<accession>A0A5U8XPI0</accession>
<dbReference type="EMBL" id="AAGUDP010000006">
    <property type="protein sequence ID" value="EBS0563233.1"/>
    <property type="molecule type" value="Genomic_DNA"/>
</dbReference>
<comment type="caution">
    <text evidence="1">The sequence shown here is derived from an EMBL/GenBank/DDBJ whole genome shotgun (WGS) entry which is preliminary data.</text>
</comment>
<reference evidence="1" key="1">
    <citation type="submission" date="2018-07" db="EMBL/GenBank/DDBJ databases">
        <authorList>
            <person name="Ashton P.M."/>
            <person name="Dallman T."/>
            <person name="Nair S."/>
            <person name="De Pinna E."/>
            <person name="Peters T."/>
            <person name="Grant K."/>
        </authorList>
    </citation>
    <scope>NUCLEOTIDE SEQUENCE</scope>
    <source>
        <strain evidence="1">142535</strain>
    </source>
</reference>
<dbReference type="InterPro" id="IPR055618">
    <property type="entry name" value="DUF7194"/>
</dbReference>
<dbReference type="CDD" id="cd14686">
    <property type="entry name" value="bZIP"/>
    <property type="match status" value="1"/>
</dbReference>
<gene>
    <name evidence="1" type="ORF">DTU56_08900</name>
</gene>
<name>A0A5U8XPI0_SALMU</name>
<protein>
    <submittedName>
        <fullName evidence="1">Uncharacterized protein</fullName>
    </submittedName>
</protein>
<proteinExistence type="predicted"/>
<dbReference type="Pfam" id="PF23824">
    <property type="entry name" value="DUF7194"/>
    <property type="match status" value="1"/>
</dbReference>
<dbReference type="AlphaFoldDB" id="A0A5U8XPI0"/>
<evidence type="ECO:0000313" key="1">
    <source>
        <dbReference type="EMBL" id="EBS0563233.1"/>
    </source>
</evidence>
<sequence>MARTPLTPPINCEGSFVCLSPFELPQGVIYRLDAIRTFPELERNNKPVYSTYYAPHNITQADYKADAALNASILVFKANDGEVRYVPNTYLSSYPGLTGLKYNRNVLVIDLALLPDYVDVGAFTGDFSNFVQSKLGIKPVPYISTMRYEGQVNNDQHIEMESKRKQNIRDAVPLEEQLAAAKKRNDELTALNEQLLLIVGDKK</sequence>
<organism evidence="1">
    <name type="scientific">Salmonella muenchen</name>
    <dbReference type="NCBI Taxonomy" id="596"/>
    <lineage>
        <taxon>Bacteria</taxon>
        <taxon>Pseudomonadati</taxon>
        <taxon>Pseudomonadota</taxon>
        <taxon>Gammaproteobacteria</taxon>
        <taxon>Enterobacterales</taxon>
        <taxon>Enterobacteriaceae</taxon>
        <taxon>Salmonella</taxon>
    </lineage>
</organism>